<sequence>MKKILLPIDFSKHSEYASKLASKIALKTDGEIHLIHMIELPSGFNDVASGTNISIPESMLYIKKIKEKLIDFKTKFFPKVEKVYHAIRFQNPYEGIRDYSKKINADLIIMGSKGQTALEEILIGSNTEKTVRNSDIPVIITKKDNDNFKLKKLVFASTFENDEAKALEGFLDFASKFKSKIHFLTVNTPNNFENTTESKNKIEAFIKKYNVKDYSIKVYNDKTVQDGILNYSNENNIDMVSLATHGRSGLSRFFNGSVSIDLSKNILKPVLTFKV</sequence>
<organism evidence="3 4">
    <name type="scientific">Tenacibaculum soleae</name>
    <dbReference type="NCBI Taxonomy" id="447689"/>
    <lineage>
        <taxon>Bacteria</taxon>
        <taxon>Pseudomonadati</taxon>
        <taxon>Bacteroidota</taxon>
        <taxon>Flavobacteriia</taxon>
        <taxon>Flavobacteriales</taxon>
        <taxon>Flavobacteriaceae</taxon>
        <taxon>Tenacibaculum</taxon>
    </lineage>
</organism>
<feature type="domain" description="UspA" evidence="2">
    <location>
        <begin position="1"/>
        <end position="142"/>
    </location>
</feature>
<proteinExistence type="inferred from homology"/>
<dbReference type="Gene3D" id="3.40.50.620">
    <property type="entry name" value="HUPs"/>
    <property type="match status" value="2"/>
</dbReference>
<dbReference type="PANTHER" id="PTHR46268:SF6">
    <property type="entry name" value="UNIVERSAL STRESS PROTEIN UP12"/>
    <property type="match status" value="1"/>
</dbReference>
<dbReference type="SUPFAM" id="SSF52402">
    <property type="entry name" value="Adenine nucleotide alpha hydrolases-like"/>
    <property type="match status" value="2"/>
</dbReference>
<evidence type="ECO:0000313" key="4">
    <source>
        <dbReference type="Proteomes" id="UP000093186"/>
    </source>
</evidence>
<dbReference type="PRINTS" id="PR01438">
    <property type="entry name" value="UNVRSLSTRESS"/>
</dbReference>
<dbReference type="EMBL" id="MAKX01000001">
    <property type="protein sequence ID" value="OCK43339.1"/>
    <property type="molecule type" value="Genomic_DNA"/>
</dbReference>
<dbReference type="InterPro" id="IPR014729">
    <property type="entry name" value="Rossmann-like_a/b/a_fold"/>
</dbReference>
<accession>A0A1B9Y0Q4</accession>
<dbReference type="OrthoDB" id="9788959at2"/>
<dbReference type="STRING" id="447689.BA195_01145"/>
<keyword evidence="4" id="KW-1185">Reference proteome</keyword>
<evidence type="ECO:0000313" key="3">
    <source>
        <dbReference type="EMBL" id="OCK43339.1"/>
    </source>
</evidence>
<dbReference type="PANTHER" id="PTHR46268">
    <property type="entry name" value="STRESS RESPONSE PROTEIN NHAX"/>
    <property type="match status" value="1"/>
</dbReference>
<dbReference type="RefSeq" id="WP_068701594.1">
    <property type="nucleotide sequence ID" value="NZ_MAKX01000001.1"/>
</dbReference>
<gene>
    <name evidence="3" type="ORF">BA195_01145</name>
</gene>
<dbReference type="Pfam" id="PF00582">
    <property type="entry name" value="Usp"/>
    <property type="match status" value="2"/>
</dbReference>
<name>A0A1B9Y0Q4_9FLAO</name>
<comment type="similarity">
    <text evidence="1">Belongs to the universal stress protein A family.</text>
</comment>
<dbReference type="AlphaFoldDB" id="A0A1B9Y0Q4"/>
<dbReference type="InterPro" id="IPR006016">
    <property type="entry name" value="UspA"/>
</dbReference>
<dbReference type="InterPro" id="IPR006015">
    <property type="entry name" value="Universal_stress_UspA"/>
</dbReference>
<evidence type="ECO:0000259" key="2">
    <source>
        <dbReference type="Pfam" id="PF00582"/>
    </source>
</evidence>
<comment type="caution">
    <text evidence="3">The sequence shown here is derived from an EMBL/GenBank/DDBJ whole genome shotgun (WGS) entry which is preliminary data.</text>
</comment>
<dbReference type="Proteomes" id="UP000093186">
    <property type="component" value="Unassembled WGS sequence"/>
</dbReference>
<reference evidence="3 4" key="1">
    <citation type="submission" date="2016-06" db="EMBL/GenBank/DDBJ databases">
        <title>Draft Genome Sequence of Tenacibaculum soleae UCD-KL19.</title>
        <authorList>
            <person name="Eisen J.A."/>
            <person name="Coil D.A."/>
            <person name="Lujan K.M."/>
        </authorList>
    </citation>
    <scope>NUCLEOTIDE SEQUENCE [LARGE SCALE GENOMIC DNA]</scope>
    <source>
        <strain evidence="3 4">UCD-KL19</strain>
    </source>
</reference>
<protein>
    <submittedName>
        <fullName evidence="3">Universal stress protein</fullName>
    </submittedName>
</protein>
<evidence type="ECO:0000256" key="1">
    <source>
        <dbReference type="ARBA" id="ARBA00008791"/>
    </source>
</evidence>
<feature type="domain" description="UspA" evidence="2">
    <location>
        <begin position="151"/>
        <end position="273"/>
    </location>
</feature>
<dbReference type="CDD" id="cd00293">
    <property type="entry name" value="USP-like"/>
    <property type="match status" value="2"/>
</dbReference>